<dbReference type="GO" id="GO:0016740">
    <property type="term" value="F:transferase activity"/>
    <property type="evidence" value="ECO:0007669"/>
    <property type="project" value="UniProtKB-KW"/>
</dbReference>
<dbReference type="GO" id="GO:0005886">
    <property type="term" value="C:plasma membrane"/>
    <property type="evidence" value="ECO:0007669"/>
    <property type="project" value="UniProtKB-SubCell"/>
</dbReference>
<comment type="subcellular location">
    <subcellularLocation>
        <location evidence="2">Cell membrane</location>
    </subcellularLocation>
    <subcellularLocation>
        <location evidence="1">Membrane</location>
        <topology evidence="1">Single-pass membrane protein</topology>
    </subcellularLocation>
</comment>
<keyword evidence="11 14" id="KW-1133">Transmembrane helix</keyword>
<dbReference type="GO" id="GO:0071972">
    <property type="term" value="F:peptidoglycan L,D-transpeptidase activity"/>
    <property type="evidence" value="ECO:0007669"/>
    <property type="project" value="TreeGrafter"/>
</dbReference>
<evidence type="ECO:0000256" key="3">
    <source>
        <dbReference type="ARBA" id="ARBA00007171"/>
    </source>
</evidence>
<dbReference type="GO" id="GO:0009002">
    <property type="term" value="F:serine-type D-Ala-D-Ala carboxypeptidase activity"/>
    <property type="evidence" value="ECO:0007669"/>
    <property type="project" value="InterPro"/>
</dbReference>
<keyword evidence="4" id="KW-1003">Cell membrane</keyword>
<dbReference type="InterPro" id="IPR017790">
    <property type="entry name" value="Penicillin-binding_protein_2"/>
</dbReference>
<evidence type="ECO:0000259" key="15">
    <source>
        <dbReference type="Pfam" id="PF00905"/>
    </source>
</evidence>
<dbReference type="GO" id="GO:0071555">
    <property type="term" value="P:cell wall organization"/>
    <property type="evidence" value="ECO:0007669"/>
    <property type="project" value="UniProtKB-KW"/>
</dbReference>
<evidence type="ECO:0000313" key="17">
    <source>
        <dbReference type="EMBL" id="KKD37206.1"/>
    </source>
</evidence>
<dbReference type="AlphaFoldDB" id="A0A0F5YEA4"/>
<evidence type="ECO:0000256" key="2">
    <source>
        <dbReference type="ARBA" id="ARBA00004236"/>
    </source>
</evidence>
<dbReference type="Gene3D" id="3.30.1390.30">
    <property type="entry name" value="Penicillin-binding protein 2a, domain 3"/>
    <property type="match status" value="1"/>
</dbReference>
<proteinExistence type="inferred from homology"/>
<dbReference type="Pfam" id="PF00905">
    <property type="entry name" value="Transpeptidase"/>
    <property type="match status" value="1"/>
</dbReference>
<feature type="domain" description="Penicillin-binding protein transpeptidase" evidence="15">
    <location>
        <begin position="278"/>
        <end position="591"/>
    </location>
</feature>
<evidence type="ECO:0000256" key="4">
    <source>
        <dbReference type="ARBA" id="ARBA00022475"/>
    </source>
</evidence>
<name>A0A0F5YEA4_9CYAN</name>
<dbReference type="OrthoDB" id="9766847at2"/>
<evidence type="ECO:0000256" key="13">
    <source>
        <dbReference type="ARBA" id="ARBA00023316"/>
    </source>
</evidence>
<dbReference type="SUPFAM" id="SSF56519">
    <property type="entry name" value="Penicillin binding protein dimerisation domain"/>
    <property type="match status" value="1"/>
</dbReference>
<evidence type="ECO:0000256" key="11">
    <source>
        <dbReference type="ARBA" id="ARBA00022989"/>
    </source>
</evidence>
<gene>
    <name evidence="17" type="ORF">WN50_15630</name>
</gene>
<comment type="similarity">
    <text evidence="3">Belongs to the transpeptidase family.</text>
</comment>
<evidence type="ECO:0000256" key="5">
    <source>
        <dbReference type="ARBA" id="ARBA00022519"/>
    </source>
</evidence>
<evidence type="ECO:0000256" key="9">
    <source>
        <dbReference type="ARBA" id="ARBA00022960"/>
    </source>
</evidence>
<keyword evidence="12 14" id="KW-0472">Membrane</keyword>
<keyword evidence="7 14" id="KW-0812">Transmembrane</keyword>
<dbReference type="InterPro" id="IPR012338">
    <property type="entry name" value="Beta-lactam/transpept-like"/>
</dbReference>
<dbReference type="SUPFAM" id="SSF56601">
    <property type="entry name" value="beta-lactamase/transpeptidase-like"/>
    <property type="match status" value="1"/>
</dbReference>
<dbReference type="GO" id="GO:0006508">
    <property type="term" value="P:proteolysis"/>
    <property type="evidence" value="ECO:0007669"/>
    <property type="project" value="UniProtKB-KW"/>
</dbReference>
<evidence type="ECO:0000259" key="16">
    <source>
        <dbReference type="Pfam" id="PF03717"/>
    </source>
</evidence>
<dbReference type="GO" id="GO:0009252">
    <property type="term" value="P:peptidoglycan biosynthetic process"/>
    <property type="evidence" value="ECO:0007669"/>
    <property type="project" value="UniProtKB-KW"/>
</dbReference>
<dbReference type="InterPro" id="IPR005311">
    <property type="entry name" value="PBP_dimer"/>
</dbReference>
<keyword evidence="6" id="KW-0645">Protease</keyword>
<dbReference type="GO" id="GO:0008360">
    <property type="term" value="P:regulation of cell shape"/>
    <property type="evidence" value="ECO:0007669"/>
    <property type="project" value="UniProtKB-KW"/>
</dbReference>
<dbReference type="InterPro" id="IPR050515">
    <property type="entry name" value="Beta-lactam/transpept"/>
</dbReference>
<sequence>MTTETLFDYQPKYVTKADDVQDSTVRRSRLHKGIILLLVISGLMSVYTLQLAKLQIVQGEYNRLWAETNRLRLSPVPAKRGEILDRKGEILATSRLSRSVYLWPQEQSPEQWKKTANQLSGIIKIPETQILEQLEKAGYNSRLPVRIYQDISPSMFVSLAEEMGKSRGIEIRGESRRNYPNNNLASHLLGYIGEATLDELKANPNYPMGMIVGKSGVESKANSDLEGAWGNRLVEVDARGNEIQELGLQSPVSGKPVQLTLDYKLQKIAEEQLGNRRGAVVAIDVRTGAVLVMASSPNYDPNQFTRQLTTKEWNQLQGGENPLLNRAVQGYPVGSTFKVVTAIAGMESGKFKPNSTLMTSAALRVGNISFHEHNKSGYGVIGFRKALAVSSNTFFYQVGMKAGPEQISKWGRELGIGGSINLDLLGLDGANHGQLPTPAEKEKNYGEPWYLGDTVSMSIGQGLVLVTPLELAVMTSTVANGGWRVQPHLLASQTNTKETQRVKTAISPATLNVVRQGLIDVVKEGTGRRLNDGTIPLTGGKTGTVEMPGKPDNSMYIAFGPADKPEIAIAVAVEAGGYGSVSAAPIAHEIFKGYFGPPKPKAPAAKKQKK</sequence>
<dbReference type="Proteomes" id="UP000033607">
    <property type="component" value="Unassembled WGS sequence"/>
</dbReference>
<dbReference type="InterPro" id="IPR001460">
    <property type="entry name" value="PCN-bd_Tpept"/>
</dbReference>
<feature type="transmembrane region" description="Helical" evidence="14">
    <location>
        <begin position="33"/>
        <end position="52"/>
    </location>
</feature>
<dbReference type="PANTHER" id="PTHR30627">
    <property type="entry name" value="PEPTIDOGLYCAN D,D-TRANSPEPTIDASE"/>
    <property type="match status" value="1"/>
</dbReference>
<accession>A0A0F5YEA4</accession>
<evidence type="ECO:0000256" key="7">
    <source>
        <dbReference type="ARBA" id="ARBA00022692"/>
    </source>
</evidence>
<dbReference type="RefSeq" id="WP_046279492.1">
    <property type="nucleotide sequence ID" value="NZ_LATL02000126.1"/>
</dbReference>
<evidence type="ECO:0000256" key="6">
    <source>
        <dbReference type="ARBA" id="ARBA00022670"/>
    </source>
</evidence>
<dbReference type="EMBL" id="LATL02000126">
    <property type="protein sequence ID" value="KKD37206.1"/>
    <property type="molecule type" value="Genomic_DNA"/>
</dbReference>
<reference evidence="17 18" key="1">
    <citation type="submission" date="2015-06" db="EMBL/GenBank/DDBJ databases">
        <title>Draft genome assembly of filamentous brackish cyanobacterium Limnoraphis robusta strain CS-951.</title>
        <authorList>
            <person name="Willis A."/>
            <person name="Parks M."/>
            <person name="Burford M.A."/>
        </authorList>
    </citation>
    <scope>NUCLEOTIDE SEQUENCE [LARGE SCALE GENOMIC DNA]</scope>
    <source>
        <strain evidence="17 18">CS-951</strain>
    </source>
</reference>
<evidence type="ECO:0000256" key="14">
    <source>
        <dbReference type="SAM" id="Phobius"/>
    </source>
</evidence>
<dbReference type="Pfam" id="PF03717">
    <property type="entry name" value="PBP_dimer"/>
    <property type="match status" value="1"/>
</dbReference>
<evidence type="ECO:0000256" key="1">
    <source>
        <dbReference type="ARBA" id="ARBA00004167"/>
    </source>
</evidence>
<keyword evidence="13" id="KW-0961">Cell wall biogenesis/degradation</keyword>
<organism evidence="17 18">
    <name type="scientific">Limnoraphis robusta CS-951</name>
    <dbReference type="NCBI Taxonomy" id="1637645"/>
    <lineage>
        <taxon>Bacteria</taxon>
        <taxon>Bacillati</taxon>
        <taxon>Cyanobacteriota</taxon>
        <taxon>Cyanophyceae</taxon>
        <taxon>Oscillatoriophycideae</taxon>
        <taxon>Oscillatoriales</taxon>
        <taxon>Sirenicapillariaceae</taxon>
        <taxon>Limnoraphis</taxon>
    </lineage>
</organism>
<evidence type="ECO:0000256" key="12">
    <source>
        <dbReference type="ARBA" id="ARBA00023136"/>
    </source>
</evidence>
<dbReference type="GO" id="GO:0008658">
    <property type="term" value="F:penicillin binding"/>
    <property type="evidence" value="ECO:0007669"/>
    <property type="project" value="InterPro"/>
</dbReference>
<keyword evidence="9" id="KW-0133">Cell shape</keyword>
<dbReference type="InterPro" id="IPR036138">
    <property type="entry name" value="PBP_dimer_sf"/>
</dbReference>
<keyword evidence="5" id="KW-0997">Cell inner membrane</keyword>
<keyword evidence="8" id="KW-0378">Hydrolase</keyword>
<dbReference type="NCBIfam" id="TIGR03423">
    <property type="entry name" value="pbp2_mrdA"/>
    <property type="match status" value="1"/>
</dbReference>
<feature type="domain" description="Penicillin-binding protein dimerisation" evidence="16">
    <location>
        <begin position="76"/>
        <end position="245"/>
    </location>
</feature>
<comment type="caution">
    <text evidence="17">The sequence shown here is derived from an EMBL/GenBank/DDBJ whole genome shotgun (WGS) entry which is preliminary data.</text>
</comment>
<dbReference type="PANTHER" id="PTHR30627:SF2">
    <property type="entry name" value="PEPTIDOGLYCAN D,D-TRANSPEPTIDASE MRDA"/>
    <property type="match status" value="1"/>
</dbReference>
<evidence type="ECO:0000256" key="8">
    <source>
        <dbReference type="ARBA" id="ARBA00022801"/>
    </source>
</evidence>
<keyword evidence="10" id="KW-0573">Peptidoglycan synthesis</keyword>
<protein>
    <submittedName>
        <fullName evidence="17">Peptidoglycan glycosyltransferase</fullName>
    </submittedName>
</protein>
<dbReference type="PATRIC" id="fig|1637645.4.peg.2564"/>
<evidence type="ECO:0000256" key="10">
    <source>
        <dbReference type="ARBA" id="ARBA00022984"/>
    </source>
</evidence>
<keyword evidence="17" id="KW-0808">Transferase</keyword>
<evidence type="ECO:0000313" key="18">
    <source>
        <dbReference type="Proteomes" id="UP000033607"/>
    </source>
</evidence>
<dbReference type="Gene3D" id="3.90.1310.10">
    <property type="entry name" value="Penicillin-binding protein 2a (Domain 2)"/>
    <property type="match status" value="1"/>
</dbReference>
<dbReference type="Gene3D" id="3.40.710.10">
    <property type="entry name" value="DD-peptidase/beta-lactamase superfamily"/>
    <property type="match status" value="1"/>
</dbReference>